<feature type="coiled-coil region" evidence="1">
    <location>
        <begin position="80"/>
        <end position="114"/>
    </location>
</feature>
<evidence type="ECO:0000313" key="3">
    <source>
        <dbReference type="Proteomes" id="UP000231932"/>
    </source>
</evidence>
<gene>
    <name evidence="2" type="ORF">CVV65_10935</name>
</gene>
<dbReference type="AlphaFoldDB" id="A0A2K8N8E0"/>
<protein>
    <submittedName>
        <fullName evidence="2">Uncharacterized protein</fullName>
    </submittedName>
</protein>
<sequence length="128" mass="14854">MDKKMTMEARIEAFYRQSGGPHNPRIDKLLQKHLLYGKDHGMPGYRETFADALMDVVLQDPSLLLLFERIQRSRVARSDHSKWEALEQRLERRFQKIEAELQAIQARLDELAGGMESGSMPKIDSLDR</sequence>
<dbReference type="KEGG" id="kyr:CVV65_10935"/>
<dbReference type="OrthoDB" id="2374773at2"/>
<dbReference type="Proteomes" id="UP000231932">
    <property type="component" value="Chromosome"/>
</dbReference>
<evidence type="ECO:0000256" key="1">
    <source>
        <dbReference type="SAM" id="Coils"/>
    </source>
</evidence>
<keyword evidence="3" id="KW-1185">Reference proteome</keyword>
<reference evidence="3" key="1">
    <citation type="submission" date="2017-11" db="EMBL/GenBank/DDBJ databases">
        <title>Complete Genome Sequence of Kyrpidia sp. Strain EA-1, a thermophilic, hydrogen-oxidizing Bacterium, isolated from the Azores.</title>
        <authorList>
            <person name="Reiner J.E."/>
            <person name="Lapp C.J."/>
            <person name="Bunk B."/>
            <person name="Gescher J."/>
        </authorList>
    </citation>
    <scope>NUCLEOTIDE SEQUENCE [LARGE SCALE GENOMIC DNA]</scope>
    <source>
        <strain evidence="3">EA-1</strain>
    </source>
</reference>
<dbReference type="RefSeq" id="WP_100668156.1">
    <property type="nucleotide sequence ID" value="NZ_CP024955.1"/>
</dbReference>
<evidence type="ECO:0000313" key="2">
    <source>
        <dbReference type="EMBL" id="ATY85375.1"/>
    </source>
</evidence>
<organism evidence="2 3">
    <name type="scientific">Kyrpidia spormannii</name>
    <dbReference type="NCBI Taxonomy" id="2055160"/>
    <lineage>
        <taxon>Bacteria</taxon>
        <taxon>Bacillati</taxon>
        <taxon>Bacillota</taxon>
        <taxon>Bacilli</taxon>
        <taxon>Bacillales</taxon>
        <taxon>Alicyclobacillaceae</taxon>
        <taxon>Kyrpidia</taxon>
    </lineage>
</organism>
<keyword evidence="1" id="KW-0175">Coiled coil</keyword>
<name>A0A2K8N8E0_9BACL</name>
<accession>A0A2K8N8E0</accession>
<proteinExistence type="predicted"/>
<dbReference type="EMBL" id="CP024955">
    <property type="protein sequence ID" value="ATY85375.1"/>
    <property type="molecule type" value="Genomic_DNA"/>
</dbReference>